<dbReference type="AlphaFoldDB" id="Q5SJR3"/>
<dbReference type="Proteomes" id="UP000000532">
    <property type="component" value="Chromosome"/>
</dbReference>
<proteinExistence type="predicted"/>
<dbReference type="EnsemblBacteria" id="BAD70768">
    <property type="protein sequence ID" value="BAD70768"/>
    <property type="gene ID" value="BAD70768"/>
</dbReference>
<dbReference type="PATRIC" id="fig|300852.9.peg.927"/>
<sequence>MALDFPASPLAPVLRLLEEGRDREAEALLQTPQEGLPEAERLGEDLEVWEALLERLPSQDPRRPIARARVARLRGEWGLRAPAPEAGSRGRSTGEGPQSPRGGQGEATRAARLKATPAHVTSA</sequence>
<accession>Q5SJR3</accession>
<evidence type="ECO:0000313" key="3">
    <source>
        <dbReference type="Proteomes" id="UP000000532"/>
    </source>
</evidence>
<reference evidence="2 3" key="1">
    <citation type="submission" date="2004-11" db="EMBL/GenBank/DDBJ databases">
        <title>Complete genome sequence of Thermus thermophilus HB8.</title>
        <authorList>
            <person name="Masui R."/>
            <person name="Kurokawa K."/>
            <person name="Nakagawa N."/>
            <person name="Tokunaga F."/>
            <person name="Koyama Y."/>
            <person name="Shibata T."/>
            <person name="Oshima T."/>
            <person name="Yokoyama S."/>
            <person name="Yasunaga T."/>
            <person name="Kuramitsu S."/>
        </authorList>
    </citation>
    <scope>NUCLEOTIDE SEQUENCE [LARGE SCALE GENOMIC DNA]</scope>
    <source>
        <strain evidence="3">ATCC 27634 / DSM 579 / HB8</strain>
    </source>
</reference>
<organism evidence="2 3">
    <name type="scientific">Thermus thermophilus (strain ATCC 27634 / DSM 579 / HB8)</name>
    <dbReference type="NCBI Taxonomy" id="300852"/>
    <lineage>
        <taxon>Bacteria</taxon>
        <taxon>Thermotogati</taxon>
        <taxon>Deinococcota</taxon>
        <taxon>Deinococci</taxon>
        <taxon>Thermales</taxon>
        <taxon>Thermaceae</taxon>
        <taxon>Thermus</taxon>
    </lineage>
</organism>
<feature type="region of interest" description="Disordered" evidence="1">
    <location>
        <begin position="78"/>
        <end position="123"/>
    </location>
</feature>
<name>Q5SJR3_THET8</name>
<evidence type="ECO:0000313" key="2">
    <source>
        <dbReference type="EMBL" id="BAD70768.1"/>
    </source>
</evidence>
<dbReference type="EMBL" id="AP008226">
    <property type="protein sequence ID" value="BAD70768.1"/>
    <property type="molecule type" value="Genomic_DNA"/>
</dbReference>
<protein>
    <submittedName>
        <fullName evidence="2">Uncharacterized protein</fullName>
    </submittedName>
</protein>
<evidence type="ECO:0000256" key="1">
    <source>
        <dbReference type="SAM" id="MobiDB-lite"/>
    </source>
</evidence>
<gene>
    <name evidence="2" type="ordered locus">TTHA0945</name>
</gene>
<dbReference type="KEGG" id="ttj:TTHA0945"/>
<keyword evidence="3" id="KW-1185">Reference proteome</keyword>
<dbReference type="HOGENOM" id="CLU_2014203_0_0_0"/>